<evidence type="ECO:0000259" key="7">
    <source>
        <dbReference type="Pfam" id="PF08281"/>
    </source>
</evidence>
<keyword evidence="5" id="KW-0804">Transcription</keyword>
<dbReference type="InterPro" id="IPR007627">
    <property type="entry name" value="RNA_pol_sigma70_r2"/>
</dbReference>
<dbReference type="Proteomes" id="UP001500618">
    <property type="component" value="Unassembled WGS sequence"/>
</dbReference>
<evidence type="ECO:0000256" key="2">
    <source>
        <dbReference type="ARBA" id="ARBA00023015"/>
    </source>
</evidence>
<dbReference type="PANTHER" id="PTHR43133:SF50">
    <property type="entry name" value="ECF RNA POLYMERASE SIGMA FACTOR SIGM"/>
    <property type="match status" value="1"/>
</dbReference>
<dbReference type="SUPFAM" id="SSF88659">
    <property type="entry name" value="Sigma3 and sigma4 domains of RNA polymerase sigma factors"/>
    <property type="match status" value="1"/>
</dbReference>
<reference evidence="8 9" key="1">
    <citation type="journal article" date="2019" name="Int. J. Syst. Evol. Microbiol.">
        <title>The Global Catalogue of Microorganisms (GCM) 10K type strain sequencing project: providing services to taxonomists for standard genome sequencing and annotation.</title>
        <authorList>
            <consortium name="The Broad Institute Genomics Platform"/>
            <consortium name="The Broad Institute Genome Sequencing Center for Infectious Disease"/>
            <person name="Wu L."/>
            <person name="Ma J."/>
        </authorList>
    </citation>
    <scope>NUCLEOTIDE SEQUENCE [LARGE SCALE GENOMIC DNA]</scope>
    <source>
        <strain evidence="8 9">JCM 14718</strain>
    </source>
</reference>
<dbReference type="Pfam" id="PF04542">
    <property type="entry name" value="Sigma70_r2"/>
    <property type="match status" value="1"/>
</dbReference>
<keyword evidence="9" id="KW-1185">Reference proteome</keyword>
<keyword evidence="4" id="KW-0238">DNA-binding</keyword>
<dbReference type="NCBIfam" id="TIGR02937">
    <property type="entry name" value="sigma70-ECF"/>
    <property type="match status" value="1"/>
</dbReference>
<dbReference type="EMBL" id="BAAANY010000005">
    <property type="protein sequence ID" value="GAA1664942.1"/>
    <property type="molecule type" value="Genomic_DNA"/>
</dbReference>
<dbReference type="PANTHER" id="PTHR43133">
    <property type="entry name" value="RNA POLYMERASE ECF-TYPE SIGMA FACTO"/>
    <property type="match status" value="1"/>
</dbReference>
<evidence type="ECO:0000256" key="5">
    <source>
        <dbReference type="ARBA" id="ARBA00023163"/>
    </source>
</evidence>
<dbReference type="CDD" id="cd06171">
    <property type="entry name" value="Sigma70_r4"/>
    <property type="match status" value="1"/>
</dbReference>
<evidence type="ECO:0000256" key="1">
    <source>
        <dbReference type="ARBA" id="ARBA00010641"/>
    </source>
</evidence>
<dbReference type="Gene3D" id="1.10.1740.10">
    <property type="match status" value="1"/>
</dbReference>
<organism evidence="8 9">
    <name type="scientific">Fodinicola feengrottensis</name>
    <dbReference type="NCBI Taxonomy" id="435914"/>
    <lineage>
        <taxon>Bacteria</taxon>
        <taxon>Bacillati</taxon>
        <taxon>Actinomycetota</taxon>
        <taxon>Actinomycetes</taxon>
        <taxon>Mycobacteriales</taxon>
        <taxon>Fodinicola</taxon>
    </lineage>
</organism>
<proteinExistence type="inferred from homology"/>
<feature type="domain" description="RNA polymerase sigma factor 70 region 4 type 2" evidence="7">
    <location>
        <begin position="116"/>
        <end position="165"/>
    </location>
</feature>
<comment type="similarity">
    <text evidence="1">Belongs to the sigma-70 factor family. ECF subfamily.</text>
</comment>
<feature type="domain" description="RNA polymerase sigma-70 region 2" evidence="6">
    <location>
        <begin position="23"/>
        <end position="90"/>
    </location>
</feature>
<dbReference type="RefSeq" id="WP_163572445.1">
    <property type="nucleotide sequence ID" value="NZ_BAAANY010000005.1"/>
</dbReference>
<evidence type="ECO:0000313" key="8">
    <source>
        <dbReference type="EMBL" id="GAA1664942.1"/>
    </source>
</evidence>
<dbReference type="InterPro" id="IPR013324">
    <property type="entry name" value="RNA_pol_sigma_r3/r4-like"/>
</dbReference>
<keyword evidence="2" id="KW-0805">Transcription regulation</keyword>
<evidence type="ECO:0000259" key="6">
    <source>
        <dbReference type="Pfam" id="PF04542"/>
    </source>
</evidence>
<protein>
    <submittedName>
        <fullName evidence="8">SigE family RNA polymerase sigma factor</fullName>
    </submittedName>
</protein>
<dbReference type="InterPro" id="IPR013325">
    <property type="entry name" value="RNA_pol_sigma_r2"/>
</dbReference>
<dbReference type="InterPro" id="IPR014284">
    <property type="entry name" value="RNA_pol_sigma-70_dom"/>
</dbReference>
<dbReference type="Gene3D" id="1.10.10.10">
    <property type="entry name" value="Winged helix-like DNA-binding domain superfamily/Winged helix DNA-binding domain"/>
    <property type="match status" value="1"/>
</dbReference>
<comment type="caution">
    <text evidence="8">The sequence shown here is derived from an EMBL/GenBank/DDBJ whole genome shotgun (WGS) entry which is preliminary data.</text>
</comment>
<keyword evidence="3" id="KW-0731">Sigma factor</keyword>
<dbReference type="Pfam" id="PF08281">
    <property type="entry name" value="Sigma70_r4_2"/>
    <property type="match status" value="1"/>
</dbReference>
<gene>
    <name evidence="8" type="ORF">GCM10009765_13140</name>
</gene>
<evidence type="ECO:0000256" key="4">
    <source>
        <dbReference type="ARBA" id="ARBA00023125"/>
    </source>
</evidence>
<dbReference type="InterPro" id="IPR013249">
    <property type="entry name" value="RNA_pol_sigma70_r4_t2"/>
</dbReference>
<accession>A0ABN2G3W3</accession>
<dbReference type="InterPro" id="IPR039425">
    <property type="entry name" value="RNA_pol_sigma-70-like"/>
</dbReference>
<evidence type="ECO:0000313" key="9">
    <source>
        <dbReference type="Proteomes" id="UP001500618"/>
    </source>
</evidence>
<dbReference type="SUPFAM" id="SSF88946">
    <property type="entry name" value="Sigma2 domain of RNA polymerase sigma factors"/>
    <property type="match status" value="1"/>
</dbReference>
<dbReference type="InterPro" id="IPR036388">
    <property type="entry name" value="WH-like_DNA-bd_sf"/>
</dbReference>
<sequence length="200" mass="21980">MGEHGAAGPDRPSSAAEAVVERLYRESSRQLLVAAYALTGDLAEAEDAVQEAFVRAFARPSAVARADNPVAWMRIVTLNIARSRFRRRQRLNVLLRRLPPAPVEVPAAEPDRLFLTQVVRGLPRPQREVITLFYLADLSLEDVAQTLKVSVNVVKSRLHRGRRALAKTLREHGIDLEPHLAEPVELPVPAVAGAAKGIGR</sequence>
<name>A0ABN2G3W3_9ACTN</name>
<evidence type="ECO:0000256" key="3">
    <source>
        <dbReference type="ARBA" id="ARBA00023082"/>
    </source>
</evidence>